<reference evidence="8 9" key="1">
    <citation type="submission" date="2015-10" db="EMBL/GenBank/DDBJ databases">
        <authorList>
            <person name="Rovetto F.F."/>
            <person name="Cocolin L.L."/>
            <person name="Illeghems K.K."/>
            <person name="Van Nieuwerbuegh F.F."/>
            <person name="Houf K.K."/>
        </authorList>
    </citation>
    <scope>NUCLEOTIDE SEQUENCE [LARGE SCALE GENOMIC DNA]</scope>
    <source>
        <strain evidence="8 9">LMG 24486</strain>
    </source>
</reference>
<dbReference type="Proteomes" id="UP000092987">
    <property type="component" value="Unassembled WGS sequence"/>
</dbReference>
<dbReference type="SUPFAM" id="SSF56935">
    <property type="entry name" value="Porins"/>
    <property type="match status" value="1"/>
</dbReference>
<dbReference type="InterPro" id="IPR039426">
    <property type="entry name" value="TonB-dep_rcpt-like"/>
</dbReference>
<protein>
    <submittedName>
        <fullName evidence="8">Ferric-pseudobactin 358 receptor</fullName>
    </submittedName>
</protein>
<name>A0A1C7WP70_9BACT</name>
<dbReference type="PROSITE" id="PS52016">
    <property type="entry name" value="TONB_DEPENDENT_REC_3"/>
    <property type="match status" value="1"/>
</dbReference>
<evidence type="ECO:0000256" key="6">
    <source>
        <dbReference type="ARBA" id="ARBA00023237"/>
    </source>
</evidence>
<evidence type="ECO:0000256" key="7">
    <source>
        <dbReference type="PROSITE-ProRule" id="PRU01360"/>
    </source>
</evidence>
<comment type="similarity">
    <text evidence="7">Belongs to the TonB-dependent receptor family.</text>
</comment>
<evidence type="ECO:0000256" key="5">
    <source>
        <dbReference type="ARBA" id="ARBA00023136"/>
    </source>
</evidence>
<organism evidence="8 9">
    <name type="scientific">Aliarcobacter thereius LMG 24486</name>
    <dbReference type="NCBI Taxonomy" id="1032240"/>
    <lineage>
        <taxon>Bacteria</taxon>
        <taxon>Pseudomonadati</taxon>
        <taxon>Campylobacterota</taxon>
        <taxon>Epsilonproteobacteria</taxon>
        <taxon>Campylobacterales</taxon>
        <taxon>Arcobacteraceae</taxon>
        <taxon>Aliarcobacter</taxon>
    </lineage>
</organism>
<keyword evidence="2 7" id="KW-0813">Transport</keyword>
<keyword evidence="4 7" id="KW-0812">Transmembrane</keyword>
<evidence type="ECO:0000313" key="9">
    <source>
        <dbReference type="Proteomes" id="UP000092987"/>
    </source>
</evidence>
<evidence type="ECO:0000256" key="1">
    <source>
        <dbReference type="ARBA" id="ARBA00004571"/>
    </source>
</evidence>
<sequence length="49" mass="5692">MAGYKASRNLDFQLNVNNLFDKKYYDGIGANSMVYGEPSNINFNMKYQF</sequence>
<evidence type="ECO:0000256" key="3">
    <source>
        <dbReference type="ARBA" id="ARBA00022452"/>
    </source>
</evidence>
<evidence type="ECO:0000256" key="2">
    <source>
        <dbReference type="ARBA" id="ARBA00022448"/>
    </source>
</evidence>
<dbReference type="EMBL" id="LLKQ01000001">
    <property type="protein sequence ID" value="OCL95541.1"/>
    <property type="molecule type" value="Genomic_DNA"/>
</dbReference>
<keyword evidence="8" id="KW-0675">Receptor</keyword>
<dbReference type="RefSeq" id="WP_119184215.1">
    <property type="nucleotide sequence ID" value="NZ_CP035926.1"/>
</dbReference>
<evidence type="ECO:0000256" key="4">
    <source>
        <dbReference type="ARBA" id="ARBA00022692"/>
    </source>
</evidence>
<accession>A0A1C7WP70</accession>
<gene>
    <name evidence="8" type="primary">pupA</name>
    <name evidence="8" type="ORF">AA347_01006</name>
</gene>
<comment type="caution">
    <text evidence="8">The sequence shown here is derived from an EMBL/GenBank/DDBJ whole genome shotgun (WGS) entry which is preliminary data.</text>
</comment>
<proteinExistence type="inferred from homology"/>
<keyword evidence="6 7" id="KW-0998">Cell outer membrane</keyword>
<keyword evidence="9" id="KW-1185">Reference proteome</keyword>
<dbReference type="Gene3D" id="2.40.170.20">
    <property type="entry name" value="TonB-dependent receptor, beta-barrel domain"/>
    <property type="match status" value="1"/>
</dbReference>
<keyword evidence="3 7" id="KW-1134">Transmembrane beta strand</keyword>
<dbReference type="InterPro" id="IPR036942">
    <property type="entry name" value="Beta-barrel_TonB_sf"/>
</dbReference>
<keyword evidence="5 7" id="KW-0472">Membrane</keyword>
<comment type="subcellular location">
    <subcellularLocation>
        <location evidence="1 7">Cell outer membrane</location>
        <topology evidence="1 7">Multi-pass membrane protein</topology>
    </subcellularLocation>
</comment>
<evidence type="ECO:0000313" key="8">
    <source>
        <dbReference type="EMBL" id="OCL95541.1"/>
    </source>
</evidence>